<comment type="caution">
    <text evidence="1">The sequence shown here is derived from an EMBL/GenBank/DDBJ whole genome shotgun (WGS) entry which is preliminary data.</text>
</comment>
<evidence type="ECO:0000313" key="2">
    <source>
        <dbReference type="Proteomes" id="UP001168338"/>
    </source>
</evidence>
<sequence>MNKRPAAILPVTGGRVACPSGQTVSIEKCRFCVHSTHFQVAGKEVPSPARAYCTMQRKAEEVDLTLVEAVVCDDASGEGYRSIMNIIS</sequence>
<dbReference type="RefSeq" id="WP_301664359.1">
    <property type="nucleotide sequence ID" value="NZ_VCYH01000006.1"/>
</dbReference>
<keyword evidence="2" id="KW-1185">Reference proteome</keyword>
<name>A0ABT8MBB0_9EURY</name>
<organism evidence="1 2">
    <name type="scientific">Methanoculleus frigidifontis</name>
    <dbReference type="NCBI Taxonomy" id="2584085"/>
    <lineage>
        <taxon>Archaea</taxon>
        <taxon>Methanobacteriati</taxon>
        <taxon>Methanobacteriota</taxon>
        <taxon>Stenosarchaea group</taxon>
        <taxon>Methanomicrobia</taxon>
        <taxon>Methanomicrobiales</taxon>
        <taxon>Methanomicrobiaceae</taxon>
        <taxon>Methanoculleus</taxon>
    </lineage>
</organism>
<reference evidence="1" key="1">
    <citation type="submission" date="2019-05" db="EMBL/GenBank/DDBJ databases">
        <title>Methanoculleus sp. FWC-SCC1, a methanogenic archaeon isolated from deep marine cold seep.</title>
        <authorList>
            <person name="Chen Y.-W."/>
            <person name="Chen S.-C."/>
            <person name="Teng N.-H."/>
            <person name="Lai M.-C."/>
        </authorList>
    </citation>
    <scope>NUCLEOTIDE SEQUENCE</scope>
    <source>
        <strain evidence="1">FWC-SCC1</strain>
    </source>
</reference>
<gene>
    <name evidence="1" type="ORF">FGU65_09985</name>
</gene>
<proteinExistence type="predicted"/>
<protein>
    <submittedName>
        <fullName evidence="1">Uncharacterized protein</fullName>
    </submittedName>
</protein>
<dbReference type="EMBL" id="VCYH01000006">
    <property type="protein sequence ID" value="MDN7025214.1"/>
    <property type="molecule type" value="Genomic_DNA"/>
</dbReference>
<accession>A0ABT8MBB0</accession>
<evidence type="ECO:0000313" key="1">
    <source>
        <dbReference type="EMBL" id="MDN7025214.1"/>
    </source>
</evidence>
<dbReference type="Proteomes" id="UP001168338">
    <property type="component" value="Unassembled WGS sequence"/>
</dbReference>